<accession>X1G5Q8</accession>
<dbReference type="AlphaFoldDB" id="X1G5Q8"/>
<dbReference type="EMBL" id="BARU01002451">
    <property type="protein sequence ID" value="GAH28358.1"/>
    <property type="molecule type" value="Genomic_DNA"/>
</dbReference>
<evidence type="ECO:0008006" key="2">
    <source>
        <dbReference type="Google" id="ProtNLM"/>
    </source>
</evidence>
<organism evidence="1">
    <name type="scientific">marine sediment metagenome</name>
    <dbReference type="NCBI Taxonomy" id="412755"/>
    <lineage>
        <taxon>unclassified sequences</taxon>
        <taxon>metagenomes</taxon>
        <taxon>ecological metagenomes</taxon>
    </lineage>
</organism>
<feature type="non-terminal residue" evidence="1">
    <location>
        <position position="30"/>
    </location>
</feature>
<comment type="caution">
    <text evidence="1">The sequence shown here is derived from an EMBL/GenBank/DDBJ whole genome shotgun (WGS) entry which is preliminary data.</text>
</comment>
<gene>
    <name evidence="1" type="ORF">S03H2_05781</name>
</gene>
<dbReference type="SUPFAM" id="SSF56059">
    <property type="entry name" value="Glutathione synthetase ATP-binding domain-like"/>
    <property type="match status" value="1"/>
</dbReference>
<reference evidence="1" key="1">
    <citation type="journal article" date="2014" name="Front. Microbiol.">
        <title>High frequency of phylogenetically diverse reductive dehalogenase-homologous genes in deep subseafloor sedimentary metagenomes.</title>
        <authorList>
            <person name="Kawai M."/>
            <person name="Futagami T."/>
            <person name="Toyoda A."/>
            <person name="Takaki Y."/>
            <person name="Nishi S."/>
            <person name="Hori S."/>
            <person name="Arai W."/>
            <person name="Tsubouchi T."/>
            <person name="Morono Y."/>
            <person name="Uchiyama I."/>
            <person name="Ito T."/>
            <person name="Fujiyama A."/>
            <person name="Inagaki F."/>
            <person name="Takami H."/>
        </authorList>
    </citation>
    <scope>NUCLEOTIDE SEQUENCE</scope>
    <source>
        <strain evidence="1">Expedition CK06-06</strain>
    </source>
</reference>
<protein>
    <recommendedName>
        <fullName evidence="2">ATP-grasp fold succinyl-CoA synthetase-type domain-containing protein</fullName>
    </recommendedName>
</protein>
<sequence>MKLYEYQVKEIFSKYGINIQKGKLAKTPQE</sequence>
<name>X1G5Q8_9ZZZZ</name>
<proteinExistence type="predicted"/>
<evidence type="ECO:0000313" key="1">
    <source>
        <dbReference type="EMBL" id="GAH28358.1"/>
    </source>
</evidence>